<dbReference type="InterPro" id="IPR043977">
    <property type="entry name" value="DUF5759"/>
</dbReference>
<dbReference type="EMBL" id="MN739576">
    <property type="protein sequence ID" value="QHT13704.1"/>
    <property type="molecule type" value="Genomic_DNA"/>
</dbReference>
<evidence type="ECO:0000313" key="1">
    <source>
        <dbReference type="EMBL" id="QHT13704.1"/>
    </source>
</evidence>
<organism evidence="1">
    <name type="scientific">viral metagenome</name>
    <dbReference type="NCBI Taxonomy" id="1070528"/>
    <lineage>
        <taxon>unclassified sequences</taxon>
        <taxon>metagenomes</taxon>
        <taxon>organismal metagenomes</taxon>
    </lineage>
</organism>
<accession>A0A6C0DC09</accession>
<dbReference type="AlphaFoldDB" id="A0A6C0DC09"/>
<sequence>MQLSMPPQLTPSSLFTEQAKLDSLRLETYNRLLGGVHQKIKWASAQRNTSQMTYYDVPEWVPGCPRYDVKDCILYLVWNLRHSGFRVIYMSPNRLMINWREQSIQYYTEESPIRQAMMSVAAGLPQAAAASAAAAKAGEKKKAANYKPTAEGVAGLLTQGARRKTGDGVTITLI</sequence>
<reference evidence="1" key="1">
    <citation type="journal article" date="2020" name="Nature">
        <title>Giant virus diversity and host interactions through global metagenomics.</title>
        <authorList>
            <person name="Schulz F."/>
            <person name="Roux S."/>
            <person name="Paez-Espino D."/>
            <person name="Jungbluth S."/>
            <person name="Walsh D.A."/>
            <person name="Denef V.J."/>
            <person name="McMahon K.D."/>
            <person name="Konstantinidis K.T."/>
            <person name="Eloe-Fadrosh E.A."/>
            <person name="Kyrpides N.C."/>
            <person name="Woyke T."/>
        </authorList>
    </citation>
    <scope>NUCLEOTIDE SEQUENCE</scope>
    <source>
        <strain evidence="1">GVMAG-M-3300023174-132</strain>
    </source>
</reference>
<dbReference type="Pfam" id="PF19063">
    <property type="entry name" value="DUF5759"/>
    <property type="match status" value="1"/>
</dbReference>
<name>A0A6C0DC09_9ZZZZ</name>
<protein>
    <submittedName>
        <fullName evidence="1">Uncharacterized protein</fullName>
    </submittedName>
</protein>
<proteinExistence type="predicted"/>